<comment type="caution">
    <text evidence="2">The sequence shown here is derived from an EMBL/GenBank/DDBJ whole genome shotgun (WGS) entry which is preliminary data.</text>
</comment>
<feature type="transmembrane region" description="Helical" evidence="1">
    <location>
        <begin position="21"/>
        <end position="39"/>
    </location>
</feature>
<accession>A0AA40VIL3</accession>
<dbReference type="EMBL" id="JACJIE010000018">
    <property type="protein sequence ID" value="MBA8947132.1"/>
    <property type="molecule type" value="Genomic_DNA"/>
</dbReference>
<keyword evidence="1" id="KW-0472">Membrane</keyword>
<keyword evidence="1" id="KW-1133">Transmembrane helix</keyword>
<reference evidence="2 3" key="1">
    <citation type="submission" date="2020-08" db="EMBL/GenBank/DDBJ databases">
        <title>Genomic Encyclopedia of Type Strains, Phase III (KMG-III): the genomes of soil and plant-associated and newly described type strains.</title>
        <authorList>
            <person name="Whitman W."/>
        </authorList>
    </citation>
    <scope>NUCLEOTIDE SEQUENCE [LARGE SCALE GENOMIC DNA]</scope>
    <source>
        <strain evidence="2 3">CECT 3271</strain>
    </source>
</reference>
<evidence type="ECO:0000256" key="1">
    <source>
        <dbReference type="SAM" id="Phobius"/>
    </source>
</evidence>
<keyword evidence="1" id="KW-0812">Transmembrane</keyword>
<name>A0AA40VIL3_9ACTN</name>
<dbReference type="Proteomes" id="UP000530412">
    <property type="component" value="Unassembled WGS sequence"/>
</dbReference>
<sequence length="61" mass="6602">MIAGVAGCVINPDAMAATLDSAFQLITVIIVLILVRSHLRRTSYMPAWQPSSAPWVFDTNA</sequence>
<evidence type="ECO:0000313" key="2">
    <source>
        <dbReference type="EMBL" id="MBA8947132.1"/>
    </source>
</evidence>
<evidence type="ECO:0000313" key="3">
    <source>
        <dbReference type="Proteomes" id="UP000530412"/>
    </source>
</evidence>
<dbReference type="AlphaFoldDB" id="A0AA40VIL3"/>
<protein>
    <submittedName>
        <fullName evidence="2">Uncharacterized protein</fullName>
    </submittedName>
</protein>
<proteinExistence type="predicted"/>
<dbReference type="RefSeq" id="WP_189595377.1">
    <property type="nucleotide sequence ID" value="NZ_BMSU01000002.1"/>
</dbReference>
<organism evidence="2 3">
    <name type="scientific">Streptomyces calvus</name>
    <dbReference type="NCBI Taxonomy" id="67282"/>
    <lineage>
        <taxon>Bacteria</taxon>
        <taxon>Bacillati</taxon>
        <taxon>Actinomycetota</taxon>
        <taxon>Actinomycetes</taxon>
        <taxon>Kitasatosporales</taxon>
        <taxon>Streptomycetaceae</taxon>
        <taxon>Streptomyces</taxon>
    </lineage>
</organism>
<gene>
    <name evidence="2" type="ORF">FHS33_005591</name>
</gene>